<dbReference type="Proteomes" id="UP000594262">
    <property type="component" value="Unplaced"/>
</dbReference>
<keyword evidence="4" id="KW-1185">Reference proteome</keyword>
<dbReference type="PANTHER" id="PTHR36981:SF1">
    <property type="entry name" value="P2X PURINORECEPTOR 7 INTRACELLULAR DOMAIN-CONTAINING PROTEIN"/>
    <property type="match status" value="1"/>
</dbReference>
<name>A0A7M5TWQ1_9CNID</name>
<proteinExistence type="predicted"/>
<dbReference type="OrthoDB" id="5985950at2759"/>
<dbReference type="PANTHER" id="PTHR36981">
    <property type="entry name" value="ZGC:195170"/>
    <property type="match status" value="1"/>
</dbReference>
<evidence type="ECO:0000313" key="4">
    <source>
        <dbReference type="Proteomes" id="UP000594262"/>
    </source>
</evidence>
<dbReference type="AlphaFoldDB" id="A0A7M5TWQ1"/>
<dbReference type="Pfam" id="PF20478">
    <property type="entry name" value="P2RX7_C"/>
    <property type="match status" value="1"/>
</dbReference>
<reference evidence="3" key="1">
    <citation type="submission" date="2021-01" db="UniProtKB">
        <authorList>
            <consortium name="EnsemblMetazoa"/>
        </authorList>
    </citation>
    <scope>IDENTIFICATION</scope>
</reference>
<evidence type="ECO:0000259" key="2">
    <source>
        <dbReference type="Pfam" id="PF20478"/>
    </source>
</evidence>
<protein>
    <recommendedName>
        <fullName evidence="2">P2X purinoreceptor 7 intracellular domain-containing protein</fullName>
    </recommendedName>
</protein>
<dbReference type="InterPro" id="IPR046815">
    <property type="entry name" value="P2RX7_C"/>
</dbReference>
<sequence>MRQIVNLMRTFNPYMYEPEREVSDTSNESSSEESTEERTSSEEIGATAAPDIGLRVGNLDWCKCEHCRVETREIDCLCCNEVDALNSKFDAEQPLDCITGSEEFKMLCTNKTVLKNVLVAFHETKGDHLEPTPTNKSLRYAAYKQFIWWVFNYLGSGQRRVIPSCALWLIRSLFPEADENYTKYSEGKKD</sequence>
<evidence type="ECO:0000313" key="3">
    <source>
        <dbReference type="EnsemblMetazoa" id="CLYHEMP002905.1"/>
    </source>
</evidence>
<feature type="domain" description="P2X purinoreceptor 7 intracellular" evidence="2">
    <location>
        <begin position="29"/>
        <end position="184"/>
    </location>
</feature>
<dbReference type="EnsemblMetazoa" id="CLYHEMT002905.1">
    <property type="protein sequence ID" value="CLYHEMP002905.1"/>
    <property type="gene ID" value="CLYHEMG002905"/>
</dbReference>
<feature type="region of interest" description="Disordered" evidence="1">
    <location>
        <begin position="16"/>
        <end position="47"/>
    </location>
</feature>
<organism evidence="3 4">
    <name type="scientific">Clytia hemisphaerica</name>
    <dbReference type="NCBI Taxonomy" id="252671"/>
    <lineage>
        <taxon>Eukaryota</taxon>
        <taxon>Metazoa</taxon>
        <taxon>Cnidaria</taxon>
        <taxon>Hydrozoa</taxon>
        <taxon>Hydroidolina</taxon>
        <taxon>Leptothecata</taxon>
        <taxon>Obeliida</taxon>
        <taxon>Clytiidae</taxon>
        <taxon>Clytia</taxon>
    </lineage>
</organism>
<evidence type="ECO:0000256" key="1">
    <source>
        <dbReference type="SAM" id="MobiDB-lite"/>
    </source>
</evidence>
<accession>A0A7M5TWQ1</accession>